<dbReference type="Pfam" id="PF11894">
    <property type="entry name" value="Nup192"/>
    <property type="match status" value="1"/>
</dbReference>
<evidence type="ECO:0000256" key="4">
    <source>
        <dbReference type="ARBA" id="ARBA00023242"/>
    </source>
</evidence>
<name>A0A0L0UNU5_9BASI</name>
<dbReference type="AlphaFoldDB" id="A0A0L0UNU5"/>
<proteinExistence type="inferred from homology"/>
<dbReference type="GO" id="GO:0044611">
    <property type="term" value="C:nuclear pore inner ring"/>
    <property type="evidence" value="ECO:0007669"/>
    <property type="project" value="TreeGrafter"/>
</dbReference>
<evidence type="ECO:0000313" key="6">
    <source>
        <dbReference type="Proteomes" id="UP000054564"/>
    </source>
</evidence>
<dbReference type="STRING" id="1165861.A0A0L0UNU5"/>
<reference evidence="6" key="1">
    <citation type="submission" date="2014-03" db="EMBL/GenBank/DDBJ databases">
        <title>The Genome Sequence of Puccinia striiformis f. sp. tritici PST-78.</title>
        <authorList>
            <consortium name="The Broad Institute Genome Sequencing Platform"/>
            <person name="Cuomo C."/>
            <person name="Hulbert S."/>
            <person name="Chen X."/>
            <person name="Walker B."/>
            <person name="Young S.K."/>
            <person name="Zeng Q."/>
            <person name="Gargeya S."/>
            <person name="Fitzgerald M."/>
            <person name="Haas B."/>
            <person name="Abouelleil A."/>
            <person name="Alvarado L."/>
            <person name="Arachchi H.M."/>
            <person name="Berlin A.M."/>
            <person name="Chapman S.B."/>
            <person name="Goldberg J."/>
            <person name="Griggs A."/>
            <person name="Gujja S."/>
            <person name="Hansen M."/>
            <person name="Howarth C."/>
            <person name="Imamovic A."/>
            <person name="Larimer J."/>
            <person name="McCowan C."/>
            <person name="Montmayeur A."/>
            <person name="Murphy C."/>
            <person name="Neiman D."/>
            <person name="Pearson M."/>
            <person name="Priest M."/>
            <person name="Roberts A."/>
            <person name="Saif S."/>
            <person name="Shea T."/>
            <person name="Sisk P."/>
            <person name="Sykes S."/>
            <person name="Wortman J."/>
            <person name="Nusbaum C."/>
            <person name="Birren B."/>
        </authorList>
    </citation>
    <scope>NUCLEOTIDE SEQUENCE [LARGE SCALE GENOMIC DNA]</scope>
    <source>
        <strain evidence="6">race PST-78</strain>
    </source>
</reference>
<comment type="caution">
    <text evidence="5">The sequence shown here is derived from an EMBL/GenBank/DDBJ whole genome shotgun (WGS) entry which is preliminary data.</text>
</comment>
<comment type="similarity">
    <text evidence="2">Belongs to the NUP186/NUP192/NUP205 family.</text>
</comment>
<sequence length="335" mass="37375">MVQSFYEMLASSATGPRCSDLAYSFLMSGSSEDGTNVMNSTMSRIADAMGRINLLTCSWSSIFGQSQYYIQALQALSLQKNSAPENKQLIPPEVSILKRYAQVIRQIVRYSSITQATLYDHQRYRPIQTLFALAACPMALDLKAELLLAIAAFAAPGNKIGADIARKCWLTLEHSQIISTNSWDLPAEFGAAGALSLTSVALIHPPARRSPVKKREELELQSIPKNLGVSSRFPRIEPYLRFVVDEVFRKVGSRDFLHQEETYQVFEVCLAFIERCLTSYETGPFLATSTLSNEPSESEVHSRAVLAVVTHPGFEIILRILNNTEIYKIPQESVR</sequence>
<dbReference type="GO" id="GO:0006999">
    <property type="term" value="P:nuclear pore organization"/>
    <property type="evidence" value="ECO:0007669"/>
    <property type="project" value="TreeGrafter"/>
</dbReference>
<keyword evidence="3" id="KW-0813">Transport</keyword>
<dbReference type="Proteomes" id="UP000054564">
    <property type="component" value="Unassembled WGS sequence"/>
</dbReference>
<evidence type="ECO:0000256" key="3">
    <source>
        <dbReference type="ARBA" id="ARBA00022448"/>
    </source>
</evidence>
<keyword evidence="6" id="KW-1185">Reference proteome</keyword>
<accession>A0A0L0UNU5</accession>
<dbReference type="PANTHER" id="PTHR31344:SF0">
    <property type="entry name" value="NUCLEAR PORE COMPLEX PROTEIN NUP205"/>
    <property type="match status" value="1"/>
</dbReference>
<comment type="subcellular location">
    <subcellularLocation>
        <location evidence="1">Nucleus</location>
    </subcellularLocation>
</comment>
<evidence type="ECO:0000313" key="5">
    <source>
        <dbReference type="EMBL" id="KNE88757.1"/>
    </source>
</evidence>
<evidence type="ECO:0000256" key="2">
    <source>
        <dbReference type="ARBA" id="ARBA00005892"/>
    </source>
</evidence>
<gene>
    <name evidence="5" type="ORF">PSTG_17827</name>
</gene>
<dbReference type="GO" id="GO:0017056">
    <property type="term" value="F:structural constituent of nuclear pore"/>
    <property type="evidence" value="ECO:0007669"/>
    <property type="project" value="TreeGrafter"/>
</dbReference>
<keyword evidence="4" id="KW-0539">Nucleus</keyword>
<dbReference type="EMBL" id="AJIL01000958">
    <property type="protein sequence ID" value="KNE88757.1"/>
    <property type="molecule type" value="Genomic_DNA"/>
</dbReference>
<dbReference type="PANTHER" id="PTHR31344">
    <property type="entry name" value="NUCLEAR PORE COMPLEX PROTEIN NUP205"/>
    <property type="match status" value="1"/>
</dbReference>
<dbReference type="InterPro" id="IPR021827">
    <property type="entry name" value="Nup186/Nup192/Nup205"/>
</dbReference>
<organism evidence="5 6">
    <name type="scientific">Puccinia striiformis f. sp. tritici PST-78</name>
    <dbReference type="NCBI Taxonomy" id="1165861"/>
    <lineage>
        <taxon>Eukaryota</taxon>
        <taxon>Fungi</taxon>
        <taxon>Dikarya</taxon>
        <taxon>Basidiomycota</taxon>
        <taxon>Pucciniomycotina</taxon>
        <taxon>Pucciniomycetes</taxon>
        <taxon>Pucciniales</taxon>
        <taxon>Pucciniaceae</taxon>
        <taxon>Puccinia</taxon>
    </lineage>
</organism>
<evidence type="ECO:0000256" key="1">
    <source>
        <dbReference type="ARBA" id="ARBA00004123"/>
    </source>
</evidence>
<protein>
    <submittedName>
        <fullName evidence="5">Uncharacterized protein</fullName>
    </submittedName>
</protein>